<name>A0A0B7NL36_9FUNG</name>
<evidence type="ECO:0000313" key="3">
    <source>
        <dbReference type="EMBL" id="CEP18122.1"/>
    </source>
</evidence>
<dbReference type="STRING" id="35722.A0A0B7NL36"/>
<dbReference type="AlphaFoldDB" id="A0A0B7NL36"/>
<dbReference type="GO" id="GO:0006313">
    <property type="term" value="P:DNA transposition"/>
    <property type="evidence" value="ECO:0007669"/>
    <property type="project" value="InterPro"/>
</dbReference>
<dbReference type="InterPro" id="IPR052338">
    <property type="entry name" value="Transposase_5"/>
</dbReference>
<dbReference type="Pfam" id="PF13358">
    <property type="entry name" value="DDE_3"/>
    <property type="match status" value="1"/>
</dbReference>
<sequence length="351" mass="40887">MSPTKKLGKNFKLTLTILEVFQYDMDVVLDIFTITVVLRFKRLRVGKSASGVYKVLDGQDEEQYVEPRKPQGRPSKLSARGKRQLVAYTKKNGRATLSDIANESTDLVSKSTVRRALHGPGVNNRVAQLTPFLSQKHITQRRIFACEHLKWTLNEWKNVMWTDEAPFELGKNTAQVHVWRTSSEKYEVECLAPTFRTERQSVMVWGAIAFGQKSGLVFFEKDRRKAKDFIEQVYEGALFRFMDVLEHPVLMEDGAPVHRSNYTENWREEHNITKMIWPAQTPDLNPIENLWMIMKRSVQKKHRPSMKLETFKHCIQEAWDGIDIETINHLIQSMPKRVKSLREKKGKGTRW</sequence>
<accession>A0A0B7NL36</accession>
<feature type="domain" description="Transposase Tc1-like" evidence="1">
    <location>
        <begin position="82"/>
        <end position="150"/>
    </location>
</feature>
<evidence type="ECO:0000313" key="4">
    <source>
        <dbReference type="Proteomes" id="UP000054107"/>
    </source>
</evidence>
<feature type="domain" description="Tc1-like transposase DDE" evidence="2">
    <location>
        <begin position="159"/>
        <end position="305"/>
    </location>
</feature>
<dbReference type="InterPro" id="IPR038717">
    <property type="entry name" value="Tc1-like_DDE_dom"/>
</dbReference>
<gene>
    <name evidence="3" type="primary">PARPA_12424.1 scaffold 45109</name>
</gene>
<dbReference type="InterPro" id="IPR002492">
    <property type="entry name" value="Transposase_Tc1-like"/>
</dbReference>
<dbReference type="PANTHER" id="PTHR23022">
    <property type="entry name" value="TRANSPOSABLE ELEMENT-RELATED"/>
    <property type="match status" value="1"/>
</dbReference>
<dbReference type="EMBL" id="LN733769">
    <property type="protein sequence ID" value="CEP18122.1"/>
    <property type="molecule type" value="Genomic_DNA"/>
</dbReference>
<evidence type="ECO:0000259" key="1">
    <source>
        <dbReference type="Pfam" id="PF01498"/>
    </source>
</evidence>
<dbReference type="OrthoDB" id="2442720at2759"/>
<protein>
    <recommendedName>
        <fullName evidence="5">Tc1-like transposase DDE domain-containing protein</fullName>
    </recommendedName>
</protein>
<keyword evidence="4" id="KW-1185">Reference proteome</keyword>
<dbReference type="InterPro" id="IPR036397">
    <property type="entry name" value="RNaseH_sf"/>
</dbReference>
<dbReference type="GO" id="GO:0003677">
    <property type="term" value="F:DNA binding"/>
    <property type="evidence" value="ECO:0007669"/>
    <property type="project" value="InterPro"/>
</dbReference>
<dbReference type="Proteomes" id="UP000054107">
    <property type="component" value="Unassembled WGS sequence"/>
</dbReference>
<reference evidence="3 4" key="1">
    <citation type="submission" date="2014-09" db="EMBL/GenBank/DDBJ databases">
        <authorList>
            <person name="Ellenberger Sabrina"/>
        </authorList>
    </citation>
    <scope>NUCLEOTIDE SEQUENCE [LARGE SCALE GENOMIC DNA]</scope>
    <source>
        <strain evidence="3 4">CBS 412.66</strain>
    </source>
</reference>
<proteinExistence type="predicted"/>
<dbReference type="GO" id="GO:0015074">
    <property type="term" value="P:DNA integration"/>
    <property type="evidence" value="ECO:0007669"/>
    <property type="project" value="InterPro"/>
</dbReference>
<dbReference type="Pfam" id="PF01498">
    <property type="entry name" value="HTH_Tnp_Tc3_2"/>
    <property type="match status" value="1"/>
</dbReference>
<dbReference type="PANTHER" id="PTHR23022:SF119">
    <property type="entry name" value="TC1-LIKE TRANSPOSASE DDE DOMAIN-CONTAINING PROTEIN"/>
    <property type="match status" value="1"/>
</dbReference>
<organism evidence="3 4">
    <name type="scientific">Parasitella parasitica</name>
    <dbReference type="NCBI Taxonomy" id="35722"/>
    <lineage>
        <taxon>Eukaryota</taxon>
        <taxon>Fungi</taxon>
        <taxon>Fungi incertae sedis</taxon>
        <taxon>Mucoromycota</taxon>
        <taxon>Mucoromycotina</taxon>
        <taxon>Mucoromycetes</taxon>
        <taxon>Mucorales</taxon>
        <taxon>Mucorineae</taxon>
        <taxon>Mucoraceae</taxon>
        <taxon>Parasitella</taxon>
    </lineage>
</organism>
<evidence type="ECO:0000259" key="2">
    <source>
        <dbReference type="Pfam" id="PF13358"/>
    </source>
</evidence>
<dbReference type="Gene3D" id="3.30.420.10">
    <property type="entry name" value="Ribonuclease H-like superfamily/Ribonuclease H"/>
    <property type="match status" value="1"/>
</dbReference>
<evidence type="ECO:0008006" key="5">
    <source>
        <dbReference type="Google" id="ProtNLM"/>
    </source>
</evidence>